<feature type="compositionally biased region" description="Basic and acidic residues" evidence="1">
    <location>
        <begin position="252"/>
        <end position="267"/>
    </location>
</feature>
<geneLocation type="plasmid" evidence="3">
    <name>pF8475</name>
</geneLocation>
<proteinExistence type="predicted"/>
<reference evidence="6" key="2">
    <citation type="journal article" date="2018" name="Genome Biol.">
        <title>SKESA: strategic k-mer extension for scrupulous assemblies.</title>
        <authorList>
            <person name="Souvorov A."/>
            <person name="Agarwala R."/>
            <person name="Lipman D.J."/>
        </authorList>
    </citation>
    <scope>NUCLEOTIDE SEQUENCE</scope>
    <source>
        <strain evidence="8">2011-60-876-1</strain>
        <strain evidence="6">S05012-15</strain>
        <strain evidence="7">S05117-15</strain>
    </source>
</reference>
<evidence type="ECO:0000313" key="9">
    <source>
        <dbReference type="EMBL" id="MIT51225.1"/>
    </source>
</evidence>
<dbReference type="EMBL" id="RSUA01000049">
    <property type="protein sequence ID" value="MIT51225.1"/>
    <property type="molecule type" value="Genomic_DNA"/>
</dbReference>
<reference evidence="5" key="1">
    <citation type="submission" date="2015-03" db="EMBL/GenBank/DDBJ databases">
        <title>Complete genome sequences of four Salmonella Typhimurium IncHI1 plasmids and their characteristics.</title>
        <authorList>
            <person name="Kubasova T."/>
            <person name="Matiasovicova J."/>
            <person name="Cejkova D."/>
            <person name="Sekelova Z."/>
            <person name="Polansky O."/>
            <person name="Medvecky M."/>
            <person name="Rychlik I."/>
            <person name="Juricova H."/>
        </authorList>
    </citation>
    <scope>NUCLEOTIDE SEQUENCE</scope>
    <source>
        <strain evidence="4">109/9</strain>
        <strain evidence="5">B71</strain>
        <strain evidence="3">F8475</strain>
        <plasmid evidence="4">p109/9</plasmid>
        <plasmid evidence="5">pB71</plasmid>
        <plasmid evidence="3">pF8475</plasmid>
    </source>
</reference>
<geneLocation type="plasmid" evidence="4">
    <name>p109/9</name>
</geneLocation>
<feature type="region of interest" description="Disordered" evidence="1">
    <location>
        <begin position="252"/>
        <end position="372"/>
    </location>
</feature>
<dbReference type="EMBL" id="KP899806">
    <property type="protein sequence ID" value="AKJ20284.1"/>
    <property type="molecule type" value="Genomic_DNA"/>
</dbReference>
<evidence type="ECO:0000256" key="1">
    <source>
        <dbReference type="SAM" id="MobiDB-lite"/>
    </source>
</evidence>
<evidence type="ECO:0000259" key="2">
    <source>
        <dbReference type="PROSITE" id="PS50234"/>
    </source>
</evidence>
<dbReference type="AlphaFoldDB" id="A0A0G3B9W7"/>
<reference evidence="6" key="4">
    <citation type="submission" date="2019-01" db="EMBL/GenBank/DDBJ databases">
        <authorList>
            <consortium name="NCBI Pathogen Detection Project"/>
        </authorList>
    </citation>
    <scope>NUCLEOTIDE SEQUENCE</scope>
    <source>
        <strain evidence="8">2011-60-876-1</strain>
        <strain evidence="6">S05012-15</strain>
        <strain evidence="7">S05117-15</strain>
    </source>
</reference>
<organism evidence="5">
    <name type="scientific">Salmonella typhimurium</name>
    <dbReference type="NCBI Taxonomy" id="90371"/>
    <lineage>
        <taxon>Bacteria</taxon>
        <taxon>Pseudomonadati</taxon>
        <taxon>Pseudomonadota</taxon>
        <taxon>Gammaproteobacteria</taxon>
        <taxon>Enterobacterales</taxon>
        <taxon>Enterobacteriaceae</taxon>
        <taxon>Salmonella</taxon>
    </lineage>
</organism>
<dbReference type="RefSeq" id="WP_000667080.1">
    <property type="nucleotide sequence ID" value="NZ_CBDFRU010000021.1"/>
</dbReference>
<accession>A0A0G3B9W7</accession>
<dbReference type="Proteomes" id="UP000885258">
    <property type="component" value="Unassembled WGS sequence"/>
</dbReference>
<evidence type="ECO:0000313" key="4">
    <source>
        <dbReference type="EMBL" id="AKJ20105.1"/>
    </source>
</evidence>
<geneLocation type="plasmid" evidence="5">
    <name>pB71</name>
</geneLocation>
<sequence length="670" mass="73864">MKFDLKSSPRHIQRLTNIASVISGINGIYVIIDNKVSTPYFNTQNNVCVLPNGDYSDERFVKLIEGFICHEAGHGRYTEHEVYREAFVGELINADGFISIDDDLKADFQNLKQKQKAYARACRLKGLINLFDDVQMEEKTGIDYQEAKKRLAVTYALMVEAGRMTVDISSTPQNPVQFIEMYLLNTLRVNVLQQEGHKETLDPFFDYAKKILAPVTSEVDEIIHQALSCKSTQNCDSLARKTLALLERLRDEAKEKQQEEEQSKDPHDDTDESSGSENEPDTEPNGDSQGEGDGDKEGQGDDSGDGKAPAEGNGLPDQSGGDEQNAENSNGEPDGESEGDESATPGSDDADSTPSLNDSSNGNSSDGESNFSPEQWDMLAKLLDDFLNSDEESEDFHEVLAKEISVIAASVSDEVKAEFGASEWDVPDLNIDLNVYNEALNISQTLGADLSVLQQVKMRGQFKTRDRGLSFDINRLIQSPMGVRDVFRSQSESKNRGHVGLVIVRDISGSMSLEHRYIHAIKTDLALTLAIEAISKMHVANVIYPFVDKDFEVIKTFDENAEEKLSKFSLGCKGNNTPTGSALNAALELLLESQFDRKIVFLITDGYPTESAYTINDVFSVAESNGIEIAGVGIKTDVLMGFNEGTFVNVDDISLLPNEVSKLVHQILSN</sequence>
<dbReference type="InterPro" id="IPR002035">
    <property type="entry name" value="VWF_A"/>
</dbReference>
<name>A0A0G3B9W7_SALTM</name>
<accession>A0A6C8YXD9</accession>
<dbReference type="EMBL" id="DAANFW010000018">
    <property type="protein sequence ID" value="HAC9692559.1"/>
    <property type="molecule type" value="Genomic_DNA"/>
</dbReference>
<feature type="compositionally biased region" description="Acidic residues" evidence="1">
    <location>
        <begin position="268"/>
        <end position="292"/>
    </location>
</feature>
<gene>
    <name evidence="9" type="ORF">AU613_20470</name>
    <name evidence="7" type="ORF">G0K70_18170</name>
    <name evidence="6" type="ORF">G0K78_21405</name>
    <name evidence="8" type="ORF">G9C49_004253</name>
</gene>
<dbReference type="PROSITE" id="PS50234">
    <property type="entry name" value="VWFA"/>
    <property type="match status" value="1"/>
</dbReference>
<dbReference type="Gene3D" id="3.40.50.410">
    <property type="entry name" value="von Willebrand factor, type A domain"/>
    <property type="match status" value="1"/>
</dbReference>
<dbReference type="Pfam" id="PF00092">
    <property type="entry name" value="VWA"/>
    <property type="match status" value="1"/>
</dbReference>
<dbReference type="SUPFAM" id="SSF53300">
    <property type="entry name" value="vWA-like"/>
    <property type="match status" value="1"/>
</dbReference>
<evidence type="ECO:0000313" key="3">
    <source>
        <dbReference type="EMBL" id="AKJ19906.1"/>
    </source>
</evidence>
<dbReference type="EMBL" id="KP899805">
    <property type="protein sequence ID" value="AKJ20105.1"/>
    <property type="molecule type" value="Genomic_DNA"/>
</dbReference>
<keyword evidence="5" id="KW-0614">Plasmid</keyword>
<evidence type="ECO:0000313" key="5">
    <source>
        <dbReference type="EMBL" id="AKJ20284.1"/>
    </source>
</evidence>
<dbReference type="EMBL" id="DAATVE010000034">
    <property type="protein sequence ID" value="HAF0254235.1"/>
    <property type="molecule type" value="Genomic_DNA"/>
</dbReference>
<evidence type="ECO:0000313" key="7">
    <source>
        <dbReference type="EMBL" id="HAC9692559.1"/>
    </source>
</evidence>
<evidence type="ECO:0000313" key="6">
    <source>
        <dbReference type="EMBL" id="HAC9688123.1"/>
    </source>
</evidence>
<evidence type="ECO:0000313" key="8">
    <source>
        <dbReference type="EMBL" id="HAF0254235.1"/>
    </source>
</evidence>
<dbReference type="CDD" id="cd01454">
    <property type="entry name" value="vWA_norD_type"/>
    <property type="match status" value="1"/>
</dbReference>
<feature type="compositionally biased region" description="Low complexity" evidence="1">
    <location>
        <begin position="355"/>
        <end position="372"/>
    </location>
</feature>
<protein>
    <submittedName>
        <fullName evidence="6">VWA domain-containing protein</fullName>
    </submittedName>
</protein>
<reference evidence="9" key="3">
    <citation type="submission" date="2018-08" db="EMBL/GenBank/DDBJ databases">
        <authorList>
            <person name="Ashton P.M."/>
            <person name="Dallman T."/>
            <person name="Nair S."/>
            <person name="De Pinna E."/>
            <person name="Peters T."/>
            <person name="Grant K."/>
        </authorList>
    </citation>
    <scope>NUCLEOTIDE SEQUENCE [LARGE SCALE GENOMIC DNA]</scope>
    <source>
        <strain evidence="9">29290</strain>
    </source>
</reference>
<dbReference type="EMBL" id="KP899804">
    <property type="protein sequence ID" value="AKJ19906.1"/>
    <property type="molecule type" value="Genomic_DNA"/>
</dbReference>
<dbReference type="EMBL" id="DAANFV010000021">
    <property type="protein sequence ID" value="HAC9688123.1"/>
    <property type="molecule type" value="Genomic_DNA"/>
</dbReference>
<dbReference type="InterPro" id="IPR036465">
    <property type="entry name" value="vWFA_dom_sf"/>
</dbReference>
<feature type="domain" description="VWFA" evidence="2">
    <location>
        <begin position="500"/>
        <end position="670"/>
    </location>
</feature>